<dbReference type="OrthoDB" id="7029807at2"/>
<sequence>MCRRKRRGEGRFQPGSRGLTRRWQAYWRSRMRVCGVFMGSTLTMQGFHCNNLRKYAGKSRIKYFSAILSRCVRAMR</sequence>
<reference evidence="1 2" key="1">
    <citation type="submission" date="2019-07" db="EMBL/GenBank/DDBJ databases">
        <title>Pseudomonas mangiferae sp. nov., isolated from bark of mango tree in Thailand.</title>
        <authorList>
            <person name="Srisuk N."/>
            <person name="Anurat P."/>
        </authorList>
    </citation>
    <scope>NUCLEOTIDE SEQUENCE [LARGE SCALE GENOMIC DNA]</scope>
    <source>
        <strain evidence="1 2">DMKU_BBB3-04</strain>
    </source>
</reference>
<dbReference type="AlphaFoldDB" id="A0A553H3Q1"/>
<evidence type="ECO:0000313" key="2">
    <source>
        <dbReference type="Proteomes" id="UP000315235"/>
    </source>
</evidence>
<name>A0A553H3Q1_9PSED</name>
<organism evidence="1 2">
    <name type="scientific">Pseudomonas mangiferae</name>
    <dbReference type="NCBI Taxonomy" id="2593654"/>
    <lineage>
        <taxon>Bacteria</taxon>
        <taxon>Pseudomonadati</taxon>
        <taxon>Pseudomonadota</taxon>
        <taxon>Gammaproteobacteria</taxon>
        <taxon>Pseudomonadales</taxon>
        <taxon>Pseudomonadaceae</taxon>
        <taxon>Pseudomonas</taxon>
    </lineage>
</organism>
<evidence type="ECO:0000313" key="1">
    <source>
        <dbReference type="EMBL" id="TRX76385.1"/>
    </source>
</evidence>
<keyword evidence="2" id="KW-1185">Reference proteome</keyword>
<gene>
    <name evidence="1" type="ORF">FM069_04130</name>
</gene>
<comment type="caution">
    <text evidence="1">The sequence shown here is derived from an EMBL/GenBank/DDBJ whole genome shotgun (WGS) entry which is preliminary data.</text>
</comment>
<protein>
    <submittedName>
        <fullName evidence="1">Uncharacterized protein</fullName>
    </submittedName>
</protein>
<dbReference type="Proteomes" id="UP000315235">
    <property type="component" value="Unassembled WGS sequence"/>
</dbReference>
<dbReference type="EMBL" id="VJOY01000002">
    <property type="protein sequence ID" value="TRX76385.1"/>
    <property type="molecule type" value="Genomic_DNA"/>
</dbReference>
<proteinExistence type="predicted"/>
<accession>A0A553H3Q1</accession>